<dbReference type="InterPro" id="IPR039563">
    <property type="entry name" value="Peptidase_C39_single_dom"/>
</dbReference>
<dbReference type="EMBL" id="BMOK01000006">
    <property type="protein sequence ID" value="GGL54584.1"/>
    <property type="molecule type" value="Genomic_DNA"/>
</dbReference>
<protein>
    <recommendedName>
        <fullName evidence="2">Peptidase C39-like domain-containing protein</fullName>
    </recommendedName>
</protein>
<dbReference type="PANTHER" id="PTHR37806:SF1">
    <property type="entry name" value="PEPTIDASE C39-LIKE DOMAIN-CONTAINING PROTEIN"/>
    <property type="match status" value="1"/>
</dbReference>
<keyword evidence="1" id="KW-0472">Membrane</keyword>
<dbReference type="CDD" id="cd02549">
    <property type="entry name" value="Peptidase_C39A"/>
    <property type="match status" value="1"/>
</dbReference>
<dbReference type="AlphaFoldDB" id="A0A917S3N1"/>
<feature type="domain" description="Peptidase C39-like" evidence="2">
    <location>
        <begin position="80"/>
        <end position="240"/>
    </location>
</feature>
<dbReference type="RefSeq" id="WP_229727544.1">
    <property type="nucleotide sequence ID" value="NZ_BMOK01000006.1"/>
</dbReference>
<evidence type="ECO:0000259" key="2">
    <source>
        <dbReference type="Pfam" id="PF13529"/>
    </source>
</evidence>
<evidence type="ECO:0000256" key="1">
    <source>
        <dbReference type="SAM" id="Phobius"/>
    </source>
</evidence>
<keyword evidence="4" id="KW-1185">Reference proteome</keyword>
<keyword evidence="1" id="KW-1133">Transmembrane helix</keyword>
<keyword evidence="1" id="KW-0812">Transmembrane</keyword>
<reference evidence="3" key="2">
    <citation type="submission" date="2020-09" db="EMBL/GenBank/DDBJ databases">
        <authorList>
            <person name="Sun Q."/>
            <person name="Ohkuma M."/>
        </authorList>
    </citation>
    <scope>NUCLEOTIDE SEQUENCE</scope>
    <source>
        <strain evidence="3">JCM 15325</strain>
    </source>
</reference>
<comment type="caution">
    <text evidence="3">The sequence shown here is derived from an EMBL/GenBank/DDBJ whole genome shotgun (WGS) entry which is preliminary data.</text>
</comment>
<organism evidence="3 4">
    <name type="scientific">Sporolactobacillus putidus</name>
    <dbReference type="NCBI Taxonomy" id="492735"/>
    <lineage>
        <taxon>Bacteria</taxon>
        <taxon>Bacillati</taxon>
        <taxon>Bacillota</taxon>
        <taxon>Bacilli</taxon>
        <taxon>Bacillales</taxon>
        <taxon>Sporolactobacillaceae</taxon>
        <taxon>Sporolactobacillus</taxon>
    </lineage>
</organism>
<reference evidence="3" key="1">
    <citation type="journal article" date="2014" name="Int. J. Syst. Evol. Microbiol.">
        <title>Complete genome sequence of Corynebacterium casei LMG S-19264T (=DSM 44701T), isolated from a smear-ripened cheese.</title>
        <authorList>
            <consortium name="US DOE Joint Genome Institute (JGI-PGF)"/>
            <person name="Walter F."/>
            <person name="Albersmeier A."/>
            <person name="Kalinowski J."/>
            <person name="Ruckert C."/>
        </authorList>
    </citation>
    <scope>NUCLEOTIDE SEQUENCE</scope>
    <source>
        <strain evidence="3">JCM 15325</strain>
    </source>
</reference>
<dbReference type="PANTHER" id="PTHR37806">
    <property type="entry name" value="LMO0724 PROTEIN"/>
    <property type="match status" value="1"/>
</dbReference>
<dbReference type="Gene3D" id="3.90.70.10">
    <property type="entry name" value="Cysteine proteinases"/>
    <property type="match status" value="1"/>
</dbReference>
<name>A0A917S3N1_9BACL</name>
<evidence type="ECO:0000313" key="4">
    <source>
        <dbReference type="Proteomes" id="UP000654670"/>
    </source>
</evidence>
<accession>A0A917S3N1</accession>
<feature type="transmembrane region" description="Helical" evidence="1">
    <location>
        <begin position="7"/>
        <end position="26"/>
    </location>
</feature>
<sequence length="273" mass="30312">MRFTKKNWFVWFVLFDLMLALIIVNIELPASSGAAKQQPFSLFDSIGRFFAGAGAAIEKVTQGTAEAVSGGHSEASHVLIDVPEIRQYPELPRGCEVTSLAMLLEQAGVNVSKMELARQVKTEPYYQNGQFGNPDHGFVGSMTDLSQPGYGVYHEPLASLARDYLPYQIVDLSGKPFDAVLERLRAGFPVVVITNVTFKPLPGNDFRTWKTTSGQVTVTNMEHAVLVTGFDQNHIFFNNPLGGKNESADRNTFIQAWQQMGSQAISYHKWPFF</sequence>
<gene>
    <name evidence="3" type="ORF">GCM10007968_18350</name>
</gene>
<proteinExistence type="predicted"/>
<dbReference type="Proteomes" id="UP000654670">
    <property type="component" value="Unassembled WGS sequence"/>
</dbReference>
<evidence type="ECO:0000313" key="3">
    <source>
        <dbReference type="EMBL" id="GGL54584.1"/>
    </source>
</evidence>
<dbReference type="InterPro" id="IPR039564">
    <property type="entry name" value="Peptidase_C39-like"/>
</dbReference>
<dbReference type="Pfam" id="PF13529">
    <property type="entry name" value="Peptidase_C39_2"/>
    <property type="match status" value="1"/>
</dbReference>